<protein>
    <submittedName>
        <fullName evidence="1">Uncharacterized protein</fullName>
    </submittedName>
</protein>
<dbReference type="Proteomes" id="UP000604825">
    <property type="component" value="Unassembled WGS sequence"/>
</dbReference>
<accession>A0A811R5W4</accession>
<proteinExistence type="predicted"/>
<evidence type="ECO:0000313" key="2">
    <source>
        <dbReference type="Proteomes" id="UP000604825"/>
    </source>
</evidence>
<dbReference type="EMBL" id="CAJGYO010000013">
    <property type="protein sequence ID" value="CAD6265441.1"/>
    <property type="molecule type" value="Genomic_DNA"/>
</dbReference>
<gene>
    <name evidence="1" type="ORF">NCGR_LOCUS48746</name>
</gene>
<sequence length="87" mass="9617">MEWKVKQFLSPSPLPPLTLRASPSDATKTMLQFFKYGVTDYSVIGSKSKGILAAQTKKSIDMLHLQTPTITPPKSSFNFKPSTSILD</sequence>
<dbReference type="AlphaFoldDB" id="A0A811R5W4"/>
<comment type="caution">
    <text evidence="1">The sequence shown here is derived from an EMBL/GenBank/DDBJ whole genome shotgun (WGS) entry which is preliminary data.</text>
</comment>
<evidence type="ECO:0000313" key="1">
    <source>
        <dbReference type="EMBL" id="CAD6265441.1"/>
    </source>
</evidence>
<reference evidence="1" key="1">
    <citation type="submission" date="2020-10" db="EMBL/GenBank/DDBJ databases">
        <authorList>
            <person name="Han B."/>
            <person name="Lu T."/>
            <person name="Zhao Q."/>
            <person name="Huang X."/>
            <person name="Zhao Y."/>
        </authorList>
    </citation>
    <scope>NUCLEOTIDE SEQUENCE</scope>
</reference>
<keyword evidence="2" id="KW-1185">Reference proteome</keyword>
<name>A0A811R5W4_9POAL</name>
<organism evidence="1 2">
    <name type="scientific">Miscanthus lutarioriparius</name>
    <dbReference type="NCBI Taxonomy" id="422564"/>
    <lineage>
        <taxon>Eukaryota</taxon>
        <taxon>Viridiplantae</taxon>
        <taxon>Streptophyta</taxon>
        <taxon>Embryophyta</taxon>
        <taxon>Tracheophyta</taxon>
        <taxon>Spermatophyta</taxon>
        <taxon>Magnoliopsida</taxon>
        <taxon>Liliopsida</taxon>
        <taxon>Poales</taxon>
        <taxon>Poaceae</taxon>
        <taxon>PACMAD clade</taxon>
        <taxon>Panicoideae</taxon>
        <taxon>Andropogonodae</taxon>
        <taxon>Andropogoneae</taxon>
        <taxon>Saccharinae</taxon>
        <taxon>Miscanthus</taxon>
    </lineage>
</organism>